<accession>A0A8S1DY32</accession>
<sequence>SIDMMRSIFIEKATVERMDEMIKECQQMVMENRDDELKKMYKILDLLPDWIRLDFQCKIFSDFS</sequence>
<dbReference type="Proteomes" id="UP000494165">
    <property type="component" value="Unassembled WGS sequence"/>
</dbReference>
<evidence type="ECO:0000313" key="2">
    <source>
        <dbReference type="Proteomes" id="UP000494165"/>
    </source>
</evidence>
<comment type="caution">
    <text evidence="1">The sequence shown here is derived from an EMBL/GenBank/DDBJ whole genome shotgun (WGS) entry which is preliminary data.</text>
</comment>
<dbReference type="InterPro" id="IPR016159">
    <property type="entry name" value="Cullin_repeat-like_dom_sf"/>
</dbReference>
<dbReference type="Gene3D" id="1.20.1310.10">
    <property type="entry name" value="Cullin Repeats"/>
    <property type="match status" value="1"/>
</dbReference>
<gene>
    <name evidence="1" type="ORF">CLODIP_2_CD11189</name>
</gene>
<evidence type="ECO:0000313" key="1">
    <source>
        <dbReference type="EMBL" id="CAB3385992.1"/>
    </source>
</evidence>
<keyword evidence="2" id="KW-1185">Reference proteome</keyword>
<dbReference type="EMBL" id="CADEPI010000446">
    <property type="protein sequence ID" value="CAB3385992.1"/>
    <property type="molecule type" value="Genomic_DNA"/>
</dbReference>
<organism evidence="1 2">
    <name type="scientific">Cloeon dipterum</name>
    <dbReference type="NCBI Taxonomy" id="197152"/>
    <lineage>
        <taxon>Eukaryota</taxon>
        <taxon>Metazoa</taxon>
        <taxon>Ecdysozoa</taxon>
        <taxon>Arthropoda</taxon>
        <taxon>Hexapoda</taxon>
        <taxon>Insecta</taxon>
        <taxon>Pterygota</taxon>
        <taxon>Palaeoptera</taxon>
        <taxon>Ephemeroptera</taxon>
        <taxon>Pisciforma</taxon>
        <taxon>Baetidae</taxon>
        <taxon>Cloeon</taxon>
    </lineage>
</organism>
<protein>
    <submittedName>
        <fullName evidence="1">Uncharacterized protein</fullName>
    </submittedName>
</protein>
<reference evidence="1 2" key="1">
    <citation type="submission" date="2020-04" db="EMBL/GenBank/DDBJ databases">
        <authorList>
            <person name="Alioto T."/>
            <person name="Alioto T."/>
            <person name="Gomez Garrido J."/>
        </authorList>
    </citation>
    <scope>NUCLEOTIDE SEQUENCE [LARGE SCALE GENOMIC DNA]</scope>
</reference>
<proteinExistence type="predicted"/>
<feature type="non-terminal residue" evidence="1">
    <location>
        <position position="1"/>
    </location>
</feature>
<dbReference type="AlphaFoldDB" id="A0A8S1DY32"/>
<dbReference type="SUPFAM" id="SSF74788">
    <property type="entry name" value="Cullin repeat-like"/>
    <property type="match status" value="1"/>
</dbReference>
<name>A0A8S1DY32_9INSE</name>